<reference evidence="2 3" key="1">
    <citation type="journal article" date="2016" name="Genome Announc.">
        <title>Draft Genome Sequence of the Anaerobic Ammonium-Oxidizing Bacterium 'Candidatus Brocadia sp. 40'.</title>
        <authorList>
            <person name="Ali M."/>
            <person name="Haroon M.F."/>
            <person name="Narita Y."/>
            <person name="Zhang L."/>
            <person name="Rangel Shaw D."/>
            <person name="Okabe S."/>
            <person name="Saikaly P.E."/>
        </authorList>
    </citation>
    <scope>NUCLEOTIDE SEQUENCE [LARGE SCALE GENOMIC DNA]</scope>
    <source>
        <strain evidence="2 3">40</strain>
    </source>
</reference>
<comment type="caution">
    <text evidence="2">The sequence shown here is derived from an EMBL/GenBank/DDBJ whole genome shotgun (WGS) entry which is preliminary data.</text>
</comment>
<keyword evidence="3" id="KW-1185">Reference proteome</keyword>
<evidence type="ECO:0000313" key="2">
    <source>
        <dbReference type="EMBL" id="OQD46722.1"/>
    </source>
</evidence>
<proteinExistence type="predicted"/>
<feature type="domain" description="CMP/dCMP-type deaminase" evidence="1">
    <location>
        <begin position="3"/>
        <end position="116"/>
    </location>
</feature>
<dbReference type="GO" id="GO:0006152">
    <property type="term" value="P:purine nucleoside catabolic process"/>
    <property type="evidence" value="ECO:0007669"/>
    <property type="project" value="TreeGrafter"/>
</dbReference>
<name>A0A1V6M2V6_9BACT</name>
<dbReference type="PANTHER" id="PTHR11079:SF161">
    <property type="entry name" value="CMP_DCMP-TYPE DEAMINASE DOMAIN-CONTAINING PROTEIN"/>
    <property type="match status" value="1"/>
</dbReference>
<evidence type="ECO:0000259" key="1">
    <source>
        <dbReference type="PROSITE" id="PS51747"/>
    </source>
</evidence>
<dbReference type="CDD" id="cd01285">
    <property type="entry name" value="nucleoside_deaminase"/>
    <property type="match status" value="1"/>
</dbReference>
<dbReference type="PROSITE" id="PS51747">
    <property type="entry name" value="CYT_DCMP_DEAMINASES_2"/>
    <property type="match status" value="1"/>
</dbReference>
<dbReference type="Pfam" id="PF00383">
    <property type="entry name" value="dCMP_cyt_deam_1"/>
    <property type="match status" value="1"/>
</dbReference>
<dbReference type="GO" id="GO:0047974">
    <property type="term" value="F:guanosine deaminase activity"/>
    <property type="evidence" value="ECO:0007669"/>
    <property type="project" value="TreeGrafter"/>
</dbReference>
<organism evidence="2 3">
    <name type="scientific">Candidatus Brocadia sapporoensis</name>
    <dbReference type="NCBI Taxonomy" id="392547"/>
    <lineage>
        <taxon>Bacteria</taxon>
        <taxon>Pseudomonadati</taxon>
        <taxon>Planctomycetota</taxon>
        <taxon>Candidatus Brocadiia</taxon>
        <taxon>Candidatus Brocadiales</taxon>
        <taxon>Candidatus Brocadiaceae</taxon>
        <taxon>Candidatus Brocadia</taxon>
    </lineage>
</organism>
<dbReference type="Gene3D" id="3.40.140.10">
    <property type="entry name" value="Cytidine Deaminase, domain 2"/>
    <property type="match status" value="1"/>
</dbReference>
<dbReference type="InterPro" id="IPR016193">
    <property type="entry name" value="Cytidine_deaminase-like"/>
</dbReference>
<dbReference type="EMBL" id="MJUW02000021">
    <property type="protein sequence ID" value="OQD46722.1"/>
    <property type="molecule type" value="Genomic_DNA"/>
</dbReference>
<gene>
    <name evidence="2" type="ORF">BIY37_01550</name>
</gene>
<dbReference type="RefSeq" id="WP_070066084.1">
    <property type="nucleotide sequence ID" value="NZ_MJUW02000021.1"/>
</dbReference>
<protein>
    <submittedName>
        <fullName evidence="2">tRNA-specific adenosine deaminase</fullName>
    </submittedName>
</protein>
<dbReference type="Proteomes" id="UP000242219">
    <property type="component" value="Unassembled WGS sequence"/>
</dbReference>
<evidence type="ECO:0000313" key="3">
    <source>
        <dbReference type="Proteomes" id="UP000242219"/>
    </source>
</evidence>
<sequence>MNVPNEKFMRLAIDKAKQGVENGQTPFGACIIKDGEIICCVHNTVWENMDITAHAEVHAIRTAGRALNTVDLTGCIIYSTCEPCPMCFSACHWAKISKIVYGTKIDDAKKLGFAELTISNMTMKQFGNSPVEIVSDCLRDENLALFEFWNKQKDKRIY</sequence>
<dbReference type="PANTHER" id="PTHR11079">
    <property type="entry name" value="CYTOSINE DEAMINASE FAMILY MEMBER"/>
    <property type="match status" value="1"/>
</dbReference>
<dbReference type="SUPFAM" id="SSF53927">
    <property type="entry name" value="Cytidine deaminase-like"/>
    <property type="match status" value="1"/>
</dbReference>
<accession>A0A1V6M2V6</accession>
<dbReference type="AlphaFoldDB" id="A0A1V6M2V6"/>
<dbReference type="InterPro" id="IPR002125">
    <property type="entry name" value="CMP_dCMP_dom"/>
</dbReference>